<dbReference type="InterPro" id="IPR053932">
    <property type="entry name" value="GeBP-like_DBD"/>
</dbReference>
<accession>A0A3L6Q747</accession>
<dbReference type="GO" id="GO:0005634">
    <property type="term" value="C:nucleus"/>
    <property type="evidence" value="ECO:0007669"/>
    <property type="project" value="TreeGrafter"/>
</dbReference>
<sequence length="187" mass="20392">MAVRTRRFQEAPPPVRSWPASDEIALLEAVAVHCEKHERLPSPNDLAAALQGHLRAEDHLGTEQATKRLRVLRSQYDAAAIRLSRGTIPAKEDDVRIYKLSKLIWAGTRKGKRKMKTRTVDTRKDPREFGELSKLHPYLSAEVEAIDKGCGAAAAAGVLKRAYGRIGDDTAARLEAAGGGGQGQYGA</sequence>
<protein>
    <recommendedName>
        <fullName evidence="2">Glabrous enhancer-binding protein-like DBD domain-containing protein</fullName>
    </recommendedName>
</protein>
<name>A0A3L6Q747_PANMI</name>
<evidence type="ECO:0000259" key="2">
    <source>
        <dbReference type="Pfam" id="PF04504"/>
    </source>
</evidence>
<dbReference type="STRING" id="4540.A0A3L6Q747"/>
<dbReference type="PANTHER" id="PTHR31662">
    <property type="entry name" value="BNAANNG10740D PROTEIN-RELATED"/>
    <property type="match status" value="1"/>
</dbReference>
<dbReference type="InterPro" id="IPR007592">
    <property type="entry name" value="GEBP"/>
</dbReference>
<organism evidence="3 4">
    <name type="scientific">Panicum miliaceum</name>
    <name type="common">Proso millet</name>
    <name type="synonym">Broomcorn millet</name>
    <dbReference type="NCBI Taxonomy" id="4540"/>
    <lineage>
        <taxon>Eukaryota</taxon>
        <taxon>Viridiplantae</taxon>
        <taxon>Streptophyta</taxon>
        <taxon>Embryophyta</taxon>
        <taxon>Tracheophyta</taxon>
        <taxon>Spermatophyta</taxon>
        <taxon>Magnoliopsida</taxon>
        <taxon>Liliopsida</taxon>
        <taxon>Poales</taxon>
        <taxon>Poaceae</taxon>
        <taxon>PACMAD clade</taxon>
        <taxon>Panicoideae</taxon>
        <taxon>Panicodae</taxon>
        <taxon>Paniceae</taxon>
        <taxon>Panicinae</taxon>
        <taxon>Panicum</taxon>
        <taxon>Panicum sect. Panicum</taxon>
    </lineage>
</organism>
<evidence type="ECO:0000313" key="3">
    <source>
        <dbReference type="EMBL" id="RLM74442.1"/>
    </source>
</evidence>
<dbReference type="EMBL" id="PQIB02000013">
    <property type="protein sequence ID" value="RLM74442.1"/>
    <property type="molecule type" value="Genomic_DNA"/>
</dbReference>
<comment type="caution">
    <text evidence="3">The sequence shown here is derived from an EMBL/GenBank/DDBJ whole genome shotgun (WGS) entry which is preliminary data.</text>
</comment>
<dbReference type="OrthoDB" id="692631at2759"/>
<feature type="domain" description="Glabrous enhancer-binding protein-like DBD" evidence="2">
    <location>
        <begin position="16"/>
        <end position="105"/>
    </location>
</feature>
<dbReference type="GO" id="GO:0006355">
    <property type="term" value="P:regulation of DNA-templated transcription"/>
    <property type="evidence" value="ECO:0007669"/>
    <property type="project" value="InterPro"/>
</dbReference>
<comment type="similarity">
    <text evidence="1">Belongs to the GeBP family.</text>
</comment>
<gene>
    <name evidence="3" type="ORF">C2845_PM15G04390</name>
</gene>
<dbReference type="AlphaFoldDB" id="A0A3L6Q747"/>
<reference evidence="4" key="1">
    <citation type="journal article" date="2019" name="Nat. Commun.">
        <title>The genome of broomcorn millet.</title>
        <authorList>
            <person name="Zou C."/>
            <person name="Miki D."/>
            <person name="Li D."/>
            <person name="Tang Q."/>
            <person name="Xiao L."/>
            <person name="Rajput S."/>
            <person name="Deng P."/>
            <person name="Jia W."/>
            <person name="Huang R."/>
            <person name="Zhang M."/>
            <person name="Sun Y."/>
            <person name="Hu J."/>
            <person name="Fu X."/>
            <person name="Schnable P.S."/>
            <person name="Li F."/>
            <person name="Zhang H."/>
            <person name="Feng B."/>
            <person name="Zhu X."/>
            <person name="Liu R."/>
            <person name="Schnable J.C."/>
            <person name="Zhu J.-K."/>
            <person name="Zhang H."/>
        </authorList>
    </citation>
    <scope>NUCLEOTIDE SEQUENCE [LARGE SCALE GENOMIC DNA]</scope>
</reference>
<keyword evidence="4" id="KW-1185">Reference proteome</keyword>
<dbReference type="PANTHER" id="PTHR31662:SF31">
    <property type="entry name" value="OS06G0498000 PROTEIN"/>
    <property type="match status" value="1"/>
</dbReference>
<dbReference type="Pfam" id="PF04504">
    <property type="entry name" value="GeBP-like_DBD"/>
    <property type="match status" value="1"/>
</dbReference>
<evidence type="ECO:0000313" key="4">
    <source>
        <dbReference type="Proteomes" id="UP000275267"/>
    </source>
</evidence>
<dbReference type="Proteomes" id="UP000275267">
    <property type="component" value="Unassembled WGS sequence"/>
</dbReference>
<proteinExistence type="inferred from homology"/>
<evidence type="ECO:0000256" key="1">
    <source>
        <dbReference type="ARBA" id="ARBA00010820"/>
    </source>
</evidence>